<evidence type="ECO:0000313" key="4">
    <source>
        <dbReference type="EMBL" id="GGC22631.1"/>
    </source>
</evidence>
<keyword evidence="2" id="KW-0012">Acyltransferase</keyword>
<feature type="domain" description="N-acetyltransferase" evidence="3">
    <location>
        <begin position="2"/>
        <end position="139"/>
    </location>
</feature>
<organism evidence="4 5">
    <name type="scientific">Asaia siamensis</name>
    <dbReference type="NCBI Taxonomy" id="110479"/>
    <lineage>
        <taxon>Bacteria</taxon>
        <taxon>Pseudomonadati</taxon>
        <taxon>Pseudomonadota</taxon>
        <taxon>Alphaproteobacteria</taxon>
        <taxon>Acetobacterales</taxon>
        <taxon>Acetobacteraceae</taxon>
        <taxon>Asaia</taxon>
    </lineage>
</organism>
<sequence length="139" mass="15361">MEDLIHITRITTEACLPLRRSVLWPSLTEDECRVPQDPEATHLGAFSGEQLIGCLSLCPIGPDLIQLRKFAVAAAYQGQGIGTQLMDQAIRTCRELGANRLELDARSSALGFYRKFGMSPMGAVFFKGPIEHQRMALDL</sequence>
<comment type="caution">
    <text evidence="4">The sequence shown here is derived from an EMBL/GenBank/DDBJ whole genome shotgun (WGS) entry which is preliminary data.</text>
</comment>
<dbReference type="PROSITE" id="PS51186">
    <property type="entry name" value="GNAT"/>
    <property type="match status" value="1"/>
</dbReference>
<dbReference type="Proteomes" id="UP000637769">
    <property type="component" value="Unassembled WGS sequence"/>
</dbReference>
<dbReference type="RefSeq" id="WP_188425163.1">
    <property type="nucleotide sequence ID" value="NZ_BMCH01000001.1"/>
</dbReference>
<gene>
    <name evidence="4" type="ORF">GCM10007207_04820</name>
</gene>
<evidence type="ECO:0000256" key="2">
    <source>
        <dbReference type="ARBA" id="ARBA00023315"/>
    </source>
</evidence>
<dbReference type="Pfam" id="PF00583">
    <property type="entry name" value="Acetyltransf_1"/>
    <property type="match status" value="1"/>
</dbReference>
<dbReference type="Gene3D" id="3.40.630.30">
    <property type="match status" value="1"/>
</dbReference>
<keyword evidence="1" id="KW-0808">Transferase</keyword>
<dbReference type="SUPFAM" id="SSF55729">
    <property type="entry name" value="Acyl-CoA N-acyltransferases (Nat)"/>
    <property type="match status" value="1"/>
</dbReference>
<dbReference type="PANTHER" id="PTHR43877:SF2">
    <property type="entry name" value="AMINOALKYLPHOSPHONATE N-ACETYLTRANSFERASE-RELATED"/>
    <property type="match status" value="1"/>
</dbReference>
<dbReference type="CDD" id="cd04301">
    <property type="entry name" value="NAT_SF"/>
    <property type="match status" value="1"/>
</dbReference>
<accession>A0ABQ1LC69</accession>
<name>A0ABQ1LC69_9PROT</name>
<dbReference type="InterPro" id="IPR000182">
    <property type="entry name" value="GNAT_dom"/>
</dbReference>
<dbReference type="PANTHER" id="PTHR43877">
    <property type="entry name" value="AMINOALKYLPHOSPHONATE N-ACETYLTRANSFERASE-RELATED-RELATED"/>
    <property type="match status" value="1"/>
</dbReference>
<dbReference type="InterPro" id="IPR050832">
    <property type="entry name" value="Bact_Acetyltransf"/>
</dbReference>
<evidence type="ECO:0000313" key="5">
    <source>
        <dbReference type="Proteomes" id="UP000637769"/>
    </source>
</evidence>
<evidence type="ECO:0000259" key="3">
    <source>
        <dbReference type="PROSITE" id="PS51186"/>
    </source>
</evidence>
<keyword evidence="5" id="KW-1185">Reference proteome</keyword>
<reference evidence="5" key="1">
    <citation type="journal article" date="2019" name="Int. J. Syst. Evol. Microbiol.">
        <title>The Global Catalogue of Microorganisms (GCM) 10K type strain sequencing project: providing services to taxonomists for standard genome sequencing and annotation.</title>
        <authorList>
            <consortium name="The Broad Institute Genomics Platform"/>
            <consortium name="The Broad Institute Genome Sequencing Center for Infectious Disease"/>
            <person name="Wu L."/>
            <person name="Ma J."/>
        </authorList>
    </citation>
    <scope>NUCLEOTIDE SEQUENCE [LARGE SCALE GENOMIC DNA]</scope>
    <source>
        <strain evidence="5">CCM 7132</strain>
    </source>
</reference>
<proteinExistence type="predicted"/>
<dbReference type="InterPro" id="IPR016181">
    <property type="entry name" value="Acyl_CoA_acyltransferase"/>
</dbReference>
<evidence type="ECO:0000256" key="1">
    <source>
        <dbReference type="ARBA" id="ARBA00022679"/>
    </source>
</evidence>
<dbReference type="EMBL" id="BMCH01000001">
    <property type="protein sequence ID" value="GGC22631.1"/>
    <property type="molecule type" value="Genomic_DNA"/>
</dbReference>
<protein>
    <recommendedName>
        <fullName evidence="3">N-acetyltransferase domain-containing protein</fullName>
    </recommendedName>
</protein>